<evidence type="ECO:0000313" key="7">
    <source>
        <dbReference type="Proteomes" id="UP000318413"/>
    </source>
</evidence>
<evidence type="ECO:0000256" key="3">
    <source>
        <dbReference type="ARBA" id="ARBA00023237"/>
    </source>
</evidence>
<keyword evidence="7" id="KW-1185">Reference proteome</keyword>
<comment type="subcellular location">
    <subcellularLocation>
        <location evidence="1">Cell outer membrane</location>
    </subcellularLocation>
</comment>
<dbReference type="SUPFAM" id="SSF49464">
    <property type="entry name" value="Carboxypeptidase regulatory domain-like"/>
    <property type="match status" value="1"/>
</dbReference>
<dbReference type="Gene3D" id="2.60.40.1120">
    <property type="entry name" value="Carboxypeptidase-like, regulatory domain"/>
    <property type="match status" value="1"/>
</dbReference>
<evidence type="ECO:0000256" key="4">
    <source>
        <dbReference type="SAM" id="MobiDB-lite"/>
    </source>
</evidence>
<dbReference type="InterPro" id="IPR008969">
    <property type="entry name" value="CarboxyPept-like_regulatory"/>
</dbReference>
<dbReference type="Gene3D" id="2.170.130.10">
    <property type="entry name" value="TonB-dependent receptor, plug domain"/>
    <property type="match status" value="1"/>
</dbReference>
<evidence type="ECO:0000313" key="6">
    <source>
        <dbReference type="EMBL" id="TPG13592.1"/>
    </source>
</evidence>
<protein>
    <submittedName>
        <fullName evidence="6">TonB-dependent receptor</fullName>
    </submittedName>
</protein>
<dbReference type="EMBL" id="RCZK01000003">
    <property type="protein sequence ID" value="TPG13592.1"/>
    <property type="molecule type" value="Genomic_DNA"/>
</dbReference>
<dbReference type="AlphaFoldDB" id="A0A502CLH2"/>
<proteinExistence type="predicted"/>
<dbReference type="Gene3D" id="2.40.170.20">
    <property type="entry name" value="TonB-dependent receptor, beta-barrel domain"/>
    <property type="match status" value="1"/>
</dbReference>
<keyword evidence="6" id="KW-0675">Receptor</keyword>
<gene>
    <name evidence="6" type="ORF">EAH84_05240</name>
</gene>
<dbReference type="SUPFAM" id="SSF56935">
    <property type="entry name" value="Porins"/>
    <property type="match status" value="1"/>
</dbReference>
<dbReference type="Proteomes" id="UP000318413">
    <property type="component" value="Unassembled WGS sequence"/>
</dbReference>
<name>A0A502CLH2_9SPHN</name>
<organism evidence="6 7">
    <name type="scientific">Sphingomonas oligophenolica</name>
    <dbReference type="NCBI Taxonomy" id="301154"/>
    <lineage>
        <taxon>Bacteria</taxon>
        <taxon>Pseudomonadati</taxon>
        <taxon>Pseudomonadota</taxon>
        <taxon>Alphaproteobacteria</taxon>
        <taxon>Sphingomonadales</taxon>
        <taxon>Sphingomonadaceae</taxon>
        <taxon>Sphingomonas</taxon>
    </lineage>
</organism>
<evidence type="ECO:0000259" key="5">
    <source>
        <dbReference type="Pfam" id="PF25183"/>
    </source>
</evidence>
<comment type="caution">
    <text evidence="6">The sequence shown here is derived from an EMBL/GenBank/DDBJ whole genome shotgun (WGS) entry which is preliminary data.</text>
</comment>
<dbReference type="InterPro" id="IPR057601">
    <property type="entry name" value="Oar-like_b-barrel"/>
</dbReference>
<evidence type="ECO:0000256" key="1">
    <source>
        <dbReference type="ARBA" id="ARBA00004442"/>
    </source>
</evidence>
<dbReference type="InterPro" id="IPR036942">
    <property type="entry name" value="Beta-barrel_TonB_sf"/>
</dbReference>
<feature type="region of interest" description="Disordered" evidence="4">
    <location>
        <begin position="425"/>
        <end position="444"/>
    </location>
</feature>
<accession>A0A502CLH2</accession>
<feature type="domain" description="TonB-dependent transporter Oar-like beta-barrel" evidence="5">
    <location>
        <begin position="566"/>
        <end position="856"/>
    </location>
</feature>
<dbReference type="OrthoDB" id="9768147at2"/>
<keyword evidence="3" id="KW-0998">Cell outer membrane</keyword>
<dbReference type="GO" id="GO:0009279">
    <property type="term" value="C:cell outer membrane"/>
    <property type="evidence" value="ECO:0007669"/>
    <property type="project" value="UniProtKB-SubCell"/>
</dbReference>
<evidence type="ECO:0000256" key="2">
    <source>
        <dbReference type="ARBA" id="ARBA00023136"/>
    </source>
</evidence>
<dbReference type="InterPro" id="IPR037066">
    <property type="entry name" value="Plug_dom_sf"/>
</dbReference>
<dbReference type="Pfam" id="PF25183">
    <property type="entry name" value="OMP_b-brl_4"/>
    <property type="match status" value="1"/>
</dbReference>
<sequence length="1002" mass="108859">MIAYSTNARRKLRAGTALKALALVGASVGAIGIGAPVAAQDFQNVIASGRVQGTNGTPVAGATVEIRSDAQGFTRATTTDRSGAFRIGQVPAGQYTITISADGYDTYTEVGVALTQSGAANQFTLAPSGTASASTGGDIVVTAGRIKVADFDQTTTGSTINVADLADRVPVARDLTSIIKLSPGSISGDGAFGNLSSVAGSSVAENVFFVNGLNVTNFRTFLGSNAVPFEFYDTVDIKNGGYQAEFGRATGAVVTATTKSGSNTFHAGAVVTFAPKELADKSPNTLTQDNDNDLRQDLRADFYVSGPVIKDHLFFYGLYESRYVQNGDGINIGKPPTYISSTNKSPFFAGKVDAVITDGQRLEFTYFRTTSTSYNTINAYDPATNRLGDYQSSYLRQFGGNNYVGRYTGSFTDWLTVSAAYGRSNDRDNTLSSTPNISRVRDYRNSSLGPNLANQLQVQSTNEDERKFYRGDVDLYVKLLGTHHFRFGYDHEDLTTTGTTNYTGGSFYAIRNSTSLGTYYTRRVYETGGSFHVTNEAFYAQDSWTLLDNRLTLQLGIRNDRFVNNNANDEVFYKSGDQWGPRLGFTIDPLGTGRSKIYGSFGRYFLPIGANTNIRLAGRNYDVTDYFKFVGLDANNVPLQGAPINIFSPCLRTSNSNCRIATNGEVASTLNSVATNLKPQSVDEYILGGEVRAGSYWRFGVYGTYRKLNRALEDSAIDQAAINYCNANKLGCAALYTGFSQYVLNNPGEPLSVTLLDGKTKTTFTPQQLGYPRAERFYKAMTFKVDRDFDGTWSLSGSYTYAKGYGNYEGGVKSDIGQTDVGLTQDFDQPGFTNGAYGYLPNDRRHNFKLYGSYRLFDWLTLGASGTLVSPRRFGCLGVIPPEIDPYASLYGVAGNYCRYAGGKLSNSNPIALVRRGTALKSDWQSNLDVSAAIRIPSDTIDAVIRFDVFNVLNSKSVSTVQEAGGQDVLGSPVDYPIDPNYGAPTTYQPPRYVRAQLQFRF</sequence>
<dbReference type="Pfam" id="PF13620">
    <property type="entry name" value="CarboxypepD_reg"/>
    <property type="match status" value="1"/>
</dbReference>
<dbReference type="RefSeq" id="WP_140868817.1">
    <property type="nucleotide sequence ID" value="NZ_RCZK01000003.1"/>
</dbReference>
<reference evidence="6 7" key="1">
    <citation type="journal article" date="2019" name="Environ. Microbiol.">
        <title>Species interactions and distinct microbial communities in high Arctic permafrost affected cryosols are associated with the CH4 and CO2 gas fluxes.</title>
        <authorList>
            <person name="Altshuler I."/>
            <person name="Hamel J."/>
            <person name="Turney S."/>
            <person name="Magnuson E."/>
            <person name="Levesque R."/>
            <person name="Greer C."/>
            <person name="Whyte L.G."/>
        </authorList>
    </citation>
    <scope>NUCLEOTIDE SEQUENCE [LARGE SCALE GENOMIC DNA]</scope>
    <source>
        <strain evidence="6 7">S5.1</strain>
    </source>
</reference>
<keyword evidence="2" id="KW-0472">Membrane</keyword>